<gene>
    <name evidence="1" type="ORF">ENF18_01905</name>
</gene>
<protein>
    <submittedName>
        <fullName evidence="1">Uncharacterized protein</fullName>
    </submittedName>
</protein>
<organism evidence="1">
    <name type="scientific">candidate division WOR-3 bacterium</name>
    <dbReference type="NCBI Taxonomy" id="2052148"/>
    <lineage>
        <taxon>Bacteria</taxon>
        <taxon>Bacteria division WOR-3</taxon>
    </lineage>
</organism>
<proteinExistence type="predicted"/>
<name>A0A7C0Z928_UNCW3</name>
<accession>A0A7C0Z928</accession>
<feature type="non-terminal residue" evidence="1">
    <location>
        <position position="621"/>
    </location>
</feature>
<comment type="caution">
    <text evidence="1">The sequence shown here is derived from an EMBL/GenBank/DDBJ whole genome shotgun (WGS) entry which is preliminary data.</text>
</comment>
<evidence type="ECO:0000313" key="1">
    <source>
        <dbReference type="EMBL" id="HDI82530.1"/>
    </source>
</evidence>
<reference evidence="1" key="1">
    <citation type="journal article" date="2020" name="mSystems">
        <title>Genome- and Community-Level Interaction Insights into Carbon Utilization and Element Cycling Functions of Hydrothermarchaeota in Hydrothermal Sediment.</title>
        <authorList>
            <person name="Zhou Z."/>
            <person name="Liu Y."/>
            <person name="Xu W."/>
            <person name="Pan J."/>
            <person name="Luo Z.H."/>
            <person name="Li M."/>
        </authorList>
    </citation>
    <scope>NUCLEOTIDE SEQUENCE [LARGE SCALE GENOMIC DNA]</scope>
    <source>
        <strain evidence="1">HyVt-102</strain>
    </source>
</reference>
<dbReference type="EMBL" id="DQWE01000084">
    <property type="protein sequence ID" value="HDI82530.1"/>
    <property type="molecule type" value="Genomic_DNA"/>
</dbReference>
<sequence>MILLLVLFPYQSSLSEVLNAMGTDIHGLGYEKLEWSLYTKDYLPIVRSFMEKPLYAYEWEQEKKRDLKKGVVTAYISSAADQGYKIRVPGEKPDLKKDIEEIRRISAQIKEIYKPVDKKRVERILYTIQKKFTEEDTSQPSPGDICKEFGFTPDTTIKTSTDTLLKWYRSLNIGKLYSLNAHLISIVYNLSRRLLKNPPDTSFSLDTPLGRISVGGHGNNVYEGNYLLIIDTDGDDIYRLKGAVLHKTTPVQIIIDLDGNDTYSDSGYVGPGGGVCGTGIVFDLGGNDNYFSHHISIGAGFMGTGLVFDSTGNDNFRGGIMCCGAGFMGTGILYDRSGSDIYSGFLFSEGFAGVYGEGVLYDGEGNDVYYAGGFYLHKPLLPETYQSLSQGFSIGERPDFGGGIGLLYDVSGNDSYYAGTYAQGTSYWFSAGFLFDDSGEDYYNATEYAQGAGIHLSFGYLHDLAGNDHYFSRHGPSQGEGHDFAVGILIDSGGYDWYTVSGGLGIGLTNSIGIFIDGEGNDVYNITEKRDGTPFGIGDVNKARGFTGIGIFLDLGGKDIYPSKRYGDDKTWARSIYGMGMDRNSQEVVPEYEQLPVPELSKMDIRELFELASQWGVGENK</sequence>
<dbReference type="Proteomes" id="UP000885847">
    <property type="component" value="Unassembled WGS sequence"/>
</dbReference>
<dbReference type="AlphaFoldDB" id="A0A7C0Z928"/>